<evidence type="ECO:0000313" key="3">
    <source>
        <dbReference type="EMBL" id="SVB55129.1"/>
    </source>
</evidence>
<sequence>MKKLDKEQKFIWKYSSRISLPGPPNRDDSWLQVKQRITISDQKTERKFSLPTKHLISWQPQITYAVALTVMAILFIPFAYQYFNTEHIITDAGELDKKVLLTDGSTIRLNAKSRLSYKKDFNGDHRKVQLSGEAYFDVQKGPLPFIISTELAEIQVLGTLFNVRARRDGLEIGVNQGSVQIKNNDQSIILEEGEMTIVDPNNISTIPVMPSYKDYPDWLNNKLVCEKMPLTNVWGEIERTFNI</sequence>
<name>A0A382EXG2_9ZZZZ</name>
<proteinExistence type="predicted"/>
<gene>
    <name evidence="3" type="ORF">METZ01_LOCUS207983</name>
</gene>
<accession>A0A382EXG2</accession>
<keyword evidence="1" id="KW-1133">Transmembrane helix</keyword>
<dbReference type="GO" id="GO:0016989">
    <property type="term" value="F:sigma factor antagonist activity"/>
    <property type="evidence" value="ECO:0007669"/>
    <property type="project" value="TreeGrafter"/>
</dbReference>
<feature type="non-terminal residue" evidence="3">
    <location>
        <position position="243"/>
    </location>
</feature>
<protein>
    <recommendedName>
        <fullName evidence="2">FecR protein domain-containing protein</fullName>
    </recommendedName>
</protein>
<feature type="non-terminal residue" evidence="3">
    <location>
        <position position="1"/>
    </location>
</feature>
<feature type="transmembrane region" description="Helical" evidence="1">
    <location>
        <begin position="62"/>
        <end position="83"/>
    </location>
</feature>
<reference evidence="3" key="1">
    <citation type="submission" date="2018-05" db="EMBL/GenBank/DDBJ databases">
        <authorList>
            <person name="Lanie J.A."/>
            <person name="Ng W.-L."/>
            <person name="Kazmierczak K.M."/>
            <person name="Andrzejewski T.M."/>
            <person name="Davidsen T.M."/>
            <person name="Wayne K.J."/>
            <person name="Tettelin H."/>
            <person name="Glass J.I."/>
            <person name="Rusch D."/>
            <person name="Podicherti R."/>
            <person name="Tsui H.-C.T."/>
            <person name="Winkler M.E."/>
        </authorList>
    </citation>
    <scope>NUCLEOTIDE SEQUENCE</scope>
</reference>
<dbReference type="Gene3D" id="2.60.120.1440">
    <property type="match status" value="1"/>
</dbReference>
<dbReference type="Pfam" id="PF04773">
    <property type="entry name" value="FecR"/>
    <property type="match status" value="1"/>
</dbReference>
<keyword evidence="1" id="KW-0472">Membrane</keyword>
<dbReference type="InterPro" id="IPR012373">
    <property type="entry name" value="Ferrdict_sens_TM"/>
</dbReference>
<organism evidence="3">
    <name type="scientific">marine metagenome</name>
    <dbReference type="NCBI Taxonomy" id="408172"/>
    <lineage>
        <taxon>unclassified sequences</taxon>
        <taxon>metagenomes</taxon>
        <taxon>ecological metagenomes</taxon>
    </lineage>
</organism>
<dbReference type="EMBL" id="UINC01046735">
    <property type="protein sequence ID" value="SVB55129.1"/>
    <property type="molecule type" value="Genomic_DNA"/>
</dbReference>
<dbReference type="PANTHER" id="PTHR30273">
    <property type="entry name" value="PERIPLASMIC SIGNAL SENSOR AND SIGMA FACTOR ACTIVATOR FECR-RELATED"/>
    <property type="match status" value="1"/>
</dbReference>
<dbReference type="AlphaFoldDB" id="A0A382EXG2"/>
<feature type="domain" description="FecR protein" evidence="2">
    <location>
        <begin position="97"/>
        <end position="180"/>
    </location>
</feature>
<evidence type="ECO:0000256" key="1">
    <source>
        <dbReference type="SAM" id="Phobius"/>
    </source>
</evidence>
<dbReference type="PANTHER" id="PTHR30273:SF2">
    <property type="entry name" value="PROTEIN FECR"/>
    <property type="match status" value="1"/>
</dbReference>
<dbReference type="InterPro" id="IPR006860">
    <property type="entry name" value="FecR"/>
</dbReference>
<keyword evidence="1" id="KW-0812">Transmembrane</keyword>
<evidence type="ECO:0000259" key="2">
    <source>
        <dbReference type="Pfam" id="PF04773"/>
    </source>
</evidence>